<gene>
    <name evidence="7" type="ORF">WJX72_005482</name>
</gene>
<dbReference type="PANTHER" id="PTHR10993">
    <property type="entry name" value="OCTANOYLTRANSFERASE"/>
    <property type="match status" value="1"/>
</dbReference>
<accession>A0AAW1R6U3</accession>
<dbReference type="NCBIfam" id="TIGR00214">
    <property type="entry name" value="lipB"/>
    <property type="match status" value="1"/>
</dbReference>
<dbReference type="AlphaFoldDB" id="A0AAW1R6U3"/>
<dbReference type="InterPro" id="IPR000544">
    <property type="entry name" value="Octanoyltransferase"/>
</dbReference>
<dbReference type="EMBL" id="JALJOR010000001">
    <property type="protein sequence ID" value="KAK9829378.1"/>
    <property type="molecule type" value="Genomic_DNA"/>
</dbReference>
<feature type="domain" description="BPL/LPL catalytic" evidence="6">
    <location>
        <begin position="44"/>
        <end position="186"/>
    </location>
</feature>
<comment type="pathway">
    <text evidence="1">Protein modification; protein lipoylation via endogenous pathway; protein N(6)-(lipoyl)lysine from octanoyl-[acyl-carrier-protein]: step 1/2.</text>
</comment>
<comment type="similarity">
    <text evidence="2">Belongs to the LipB family.</text>
</comment>
<evidence type="ECO:0000256" key="1">
    <source>
        <dbReference type="ARBA" id="ARBA00004821"/>
    </source>
</evidence>
<dbReference type="PANTHER" id="PTHR10993:SF7">
    <property type="entry name" value="LIPOYLTRANSFERASE 2, MITOCHONDRIAL-RELATED"/>
    <property type="match status" value="1"/>
</dbReference>
<protein>
    <recommendedName>
        <fullName evidence="3">lipoyl(octanoyl) transferase</fullName>
        <ecNumber evidence="3">2.3.1.181</ecNumber>
    </recommendedName>
</protein>
<keyword evidence="5" id="KW-0012">Acyltransferase</keyword>
<evidence type="ECO:0000313" key="8">
    <source>
        <dbReference type="Proteomes" id="UP001489004"/>
    </source>
</evidence>
<dbReference type="Gene3D" id="3.30.930.10">
    <property type="entry name" value="Bira Bifunctional Protein, Domain 2"/>
    <property type="match status" value="1"/>
</dbReference>
<dbReference type="GO" id="GO:0033819">
    <property type="term" value="F:lipoyl(octanoyl) transferase activity"/>
    <property type="evidence" value="ECO:0007669"/>
    <property type="project" value="UniProtKB-EC"/>
</dbReference>
<dbReference type="Proteomes" id="UP001489004">
    <property type="component" value="Unassembled WGS sequence"/>
</dbReference>
<reference evidence="7 8" key="1">
    <citation type="journal article" date="2024" name="Nat. Commun.">
        <title>Phylogenomics reveals the evolutionary origins of lichenization in chlorophyte algae.</title>
        <authorList>
            <person name="Puginier C."/>
            <person name="Libourel C."/>
            <person name="Otte J."/>
            <person name="Skaloud P."/>
            <person name="Haon M."/>
            <person name="Grisel S."/>
            <person name="Petersen M."/>
            <person name="Berrin J.G."/>
            <person name="Delaux P.M."/>
            <person name="Dal Grande F."/>
            <person name="Keller J."/>
        </authorList>
    </citation>
    <scope>NUCLEOTIDE SEQUENCE [LARGE SCALE GENOMIC DNA]</scope>
    <source>
        <strain evidence="7 8">SAG 2043</strain>
    </source>
</reference>
<name>A0AAW1R6U3_9CHLO</name>
<dbReference type="InterPro" id="IPR004143">
    <property type="entry name" value="BPL_LPL_catalytic"/>
</dbReference>
<sequence length="186" mass="21087">MALRRAGEERTFNAGQQLIPYETAWAWQKLLVAEAQRAARAGSRDIADAILLLQHPSVYTLGAGSTEDNLRFDPSHPPFPLYRTERGGEVTYHGPGQLVLYPIMNLRRHQPDLHWYLRQLEEVVIRALDSVSGLHGERIDGLTGVWVEGKKEYEYALLEAFSELFDVQLVHADLRQLTLPKAFKGP</sequence>
<comment type="caution">
    <text evidence="7">The sequence shown here is derived from an EMBL/GenBank/DDBJ whole genome shotgun (WGS) entry which is preliminary data.</text>
</comment>
<dbReference type="GO" id="GO:0009249">
    <property type="term" value="P:protein lipoylation"/>
    <property type="evidence" value="ECO:0007669"/>
    <property type="project" value="InterPro"/>
</dbReference>
<evidence type="ECO:0000259" key="6">
    <source>
        <dbReference type="PROSITE" id="PS51733"/>
    </source>
</evidence>
<dbReference type="PROSITE" id="PS51733">
    <property type="entry name" value="BPL_LPL_CATALYTIC"/>
    <property type="match status" value="1"/>
</dbReference>
<dbReference type="Pfam" id="PF21948">
    <property type="entry name" value="LplA-B_cat"/>
    <property type="match status" value="1"/>
</dbReference>
<evidence type="ECO:0000256" key="2">
    <source>
        <dbReference type="ARBA" id="ARBA00007907"/>
    </source>
</evidence>
<dbReference type="PROSITE" id="PS01313">
    <property type="entry name" value="LIPB"/>
    <property type="match status" value="1"/>
</dbReference>
<dbReference type="InterPro" id="IPR020605">
    <property type="entry name" value="Octanoyltransferase_CS"/>
</dbReference>
<dbReference type="SUPFAM" id="SSF55681">
    <property type="entry name" value="Class II aaRS and biotin synthetases"/>
    <property type="match status" value="1"/>
</dbReference>
<keyword evidence="8" id="KW-1185">Reference proteome</keyword>
<evidence type="ECO:0000256" key="4">
    <source>
        <dbReference type="ARBA" id="ARBA00022679"/>
    </source>
</evidence>
<organism evidence="7 8">
    <name type="scientific">[Myrmecia] bisecta</name>
    <dbReference type="NCBI Taxonomy" id="41462"/>
    <lineage>
        <taxon>Eukaryota</taxon>
        <taxon>Viridiplantae</taxon>
        <taxon>Chlorophyta</taxon>
        <taxon>core chlorophytes</taxon>
        <taxon>Trebouxiophyceae</taxon>
        <taxon>Trebouxiales</taxon>
        <taxon>Trebouxiaceae</taxon>
        <taxon>Myrmecia</taxon>
    </lineage>
</organism>
<keyword evidence="4" id="KW-0808">Transferase</keyword>
<evidence type="ECO:0000256" key="3">
    <source>
        <dbReference type="ARBA" id="ARBA00012334"/>
    </source>
</evidence>
<dbReference type="InterPro" id="IPR045864">
    <property type="entry name" value="aa-tRNA-synth_II/BPL/LPL"/>
</dbReference>
<dbReference type="EC" id="2.3.1.181" evidence="3"/>
<evidence type="ECO:0000313" key="7">
    <source>
        <dbReference type="EMBL" id="KAK9829378.1"/>
    </source>
</evidence>
<proteinExistence type="inferred from homology"/>
<evidence type="ECO:0000256" key="5">
    <source>
        <dbReference type="ARBA" id="ARBA00023315"/>
    </source>
</evidence>